<proteinExistence type="predicted"/>
<dbReference type="CDD" id="cd11340">
    <property type="entry name" value="AmyAc_bac_CMD_like_3"/>
    <property type="match status" value="1"/>
</dbReference>
<dbReference type="Pfam" id="PF10438">
    <property type="entry name" value="Cyc-maltodext_C"/>
    <property type="match status" value="1"/>
</dbReference>
<feature type="signal peptide" evidence="3">
    <location>
        <begin position="1"/>
        <end position="18"/>
    </location>
</feature>
<dbReference type="Pfam" id="PF00128">
    <property type="entry name" value="Alpha-amylase"/>
    <property type="match status" value="1"/>
</dbReference>
<dbReference type="Pfam" id="PF09087">
    <property type="entry name" value="Cyc-maltodext_N"/>
    <property type="match status" value="1"/>
</dbReference>
<feature type="domain" description="Glycosyl hydrolase family 13 catalytic" evidence="4">
    <location>
        <begin position="126"/>
        <end position="526"/>
    </location>
</feature>
<dbReference type="InterPro" id="IPR013780">
    <property type="entry name" value="Glyco_hydro_b"/>
</dbReference>
<evidence type="ECO:0000256" key="3">
    <source>
        <dbReference type="SAM" id="SignalP"/>
    </source>
</evidence>
<protein>
    <submittedName>
        <fullName evidence="5">Neopullulanase SusA</fullName>
        <ecNumber evidence="5">3.2.1.135</ecNumber>
    </submittedName>
</protein>
<dbReference type="EMBL" id="SNRX01000021">
    <property type="protein sequence ID" value="KAA6301349.1"/>
    <property type="molecule type" value="Genomic_DNA"/>
</dbReference>
<dbReference type="SUPFAM" id="SSF51445">
    <property type="entry name" value="(Trans)glycosidases"/>
    <property type="match status" value="1"/>
</dbReference>
<dbReference type="PANTHER" id="PTHR10357:SF210">
    <property type="entry name" value="MALTODEXTRIN GLUCOSIDASE"/>
    <property type="match status" value="1"/>
</dbReference>
<accession>A0A5M8NYX4</accession>
<dbReference type="InterPro" id="IPR013783">
    <property type="entry name" value="Ig-like_fold"/>
</dbReference>
<dbReference type="SUPFAM" id="SSF81296">
    <property type="entry name" value="E set domains"/>
    <property type="match status" value="1"/>
</dbReference>
<comment type="caution">
    <text evidence="5">The sequence shown here is derived from an EMBL/GenBank/DDBJ whole genome shotgun (WGS) entry which is preliminary data.</text>
</comment>
<keyword evidence="2 5" id="KW-0326">Glycosidase</keyword>
<dbReference type="InterPro" id="IPR014756">
    <property type="entry name" value="Ig_E-set"/>
</dbReference>
<dbReference type="InterPro" id="IPR006047">
    <property type="entry name" value="GH13_cat_dom"/>
</dbReference>
<evidence type="ECO:0000313" key="5">
    <source>
        <dbReference type="EMBL" id="KAA6301349.1"/>
    </source>
</evidence>
<dbReference type="SMART" id="SM00642">
    <property type="entry name" value="Aamy"/>
    <property type="match status" value="1"/>
</dbReference>
<dbReference type="InterPro" id="IPR019492">
    <property type="entry name" value="Cyclo-malto-dextrinase_C"/>
</dbReference>
<gene>
    <name evidence="5" type="ORF">EZS26_002546</name>
</gene>
<sequence length="620" mass="70898">MKHLTLTLFLLFSCLPLAAITVKTLDPPCWWAGMNNPELQILLYGDNLSNCNVSVTSTTIRLKETVRLDNPNYLLLYLDASAAQPETFHIILKEGKNKKTIPYEIKQRIPDSANRAGFNAGDVLYLIMPDRFADGDSSNDVVKSMRDTQVDRNRQYARHGGDFKGISEHLDYIAGLGVTALWLNPIQENDMKEGSYHGYAVTNYYKTDARLGSNEEFASLVANAHAKGLKVVMDMIFNHCGSEHPFFTDKPADDWFNFSDKYTQTSFKTTTQYDPYASAYDKKQATDGWFVQQMPDLNQRNRHLAKYLIQNSIWWIEYTGINGIRQDTHPFADFDMMSRWCKEVTEEYPDFKMVGETWYSSNAAIAYWQKDSKLAAPRNSYLPCVMDFPLRAIMETAFDEETNGERGLMRLYEYLGQDVIYENPMELLIFLDNHDTSRFYQTPEQTSNLDRYKQALTFLLTTRGIPQLYYGAEILAAADKANGDGTLRFDFPGGWKDDAPNLFLPTDRTPEQNTAFDFTRKLLNWRKGNDIIAKGALKHFVPANGIYVYERKYGSKSVVVILNGTSESKSVDRKVYNEVWAAPQSKDVLSGKTVDLKNNLELKAREVLLLEFNDETPFSD</sequence>
<dbReference type="GO" id="GO:0031216">
    <property type="term" value="F:neopullulanase activity"/>
    <property type="evidence" value="ECO:0007669"/>
    <property type="project" value="UniProtKB-EC"/>
</dbReference>
<dbReference type="Gene3D" id="2.60.40.1180">
    <property type="entry name" value="Golgi alpha-mannosidase II"/>
    <property type="match status" value="1"/>
</dbReference>
<dbReference type="EC" id="3.2.1.135" evidence="5"/>
<feature type="chain" id="PRO_5024305110" evidence="3">
    <location>
        <begin position="19"/>
        <end position="620"/>
    </location>
</feature>
<evidence type="ECO:0000256" key="2">
    <source>
        <dbReference type="ARBA" id="ARBA00023295"/>
    </source>
</evidence>
<dbReference type="AlphaFoldDB" id="A0A5M8NYX4"/>
<dbReference type="SUPFAM" id="SSF51011">
    <property type="entry name" value="Glycosyl hydrolase domain"/>
    <property type="match status" value="1"/>
</dbReference>
<organism evidence="5 6">
    <name type="scientific">Candidatus Ordinivivax streblomastigis</name>
    <dbReference type="NCBI Taxonomy" id="2540710"/>
    <lineage>
        <taxon>Bacteria</taxon>
        <taxon>Pseudomonadati</taxon>
        <taxon>Bacteroidota</taxon>
        <taxon>Bacteroidia</taxon>
        <taxon>Bacteroidales</taxon>
        <taxon>Candidatus Ordinivivax</taxon>
    </lineage>
</organism>
<evidence type="ECO:0000259" key="4">
    <source>
        <dbReference type="SMART" id="SM00642"/>
    </source>
</evidence>
<dbReference type="InterPro" id="IPR015171">
    <property type="entry name" value="Cyc-maltodext_N"/>
</dbReference>
<dbReference type="GO" id="GO:0005975">
    <property type="term" value="P:carbohydrate metabolic process"/>
    <property type="evidence" value="ECO:0007669"/>
    <property type="project" value="InterPro"/>
</dbReference>
<name>A0A5M8NYX4_9BACT</name>
<evidence type="ECO:0000313" key="6">
    <source>
        <dbReference type="Proteomes" id="UP000324575"/>
    </source>
</evidence>
<keyword evidence="1 5" id="KW-0378">Hydrolase</keyword>
<reference evidence="5 6" key="1">
    <citation type="submission" date="2019-03" db="EMBL/GenBank/DDBJ databases">
        <title>Single cell metagenomics reveals metabolic interactions within the superorganism composed of flagellate Streblomastix strix and complex community of Bacteroidetes bacteria on its surface.</title>
        <authorList>
            <person name="Treitli S.C."/>
            <person name="Kolisko M."/>
            <person name="Husnik F."/>
            <person name="Keeling P."/>
            <person name="Hampl V."/>
        </authorList>
    </citation>
    <scope>NUCLEOTIDE SEQUENCE [LARGE SCALE GENOMIC DNA]</scope>
    <source>
        <strain evidence="5">St1</strain>
    </source>
</reference>
<dbReference type="Gene3D" id="3.20.20.80">
    <property type="entry name" value="Glycosidases"/>
    <property type="match status" value="1"/>
</dbReference>
<dbReference type="Proteomes" id="UP000324575">
    <property type="component" value="Unassembled WGS sequence"/>
</dbReference>
<dbReference type="PANTHER" id="PTHR10357">
    <property type="entry name" value="ALPHA-AMYLASE FAMILY MEMBER"/>
    <property type="match status" value="1"/>
</dbReference>
<dbReference type="Gene3D" id="2.60.40.10">
    <property type="entry name" value="Immunoglobulins"/>
    <property type="match status" value="1"/>
</dbReference>
<dbReference type="InterPro" id="IPR017853">
    <property type="entry name" value="GH"/>
</dbReference>
<evidence type="ECO:0000256" key="1">
    <source>
        <dbReference type="ARBA" id="ARBA00022801"/>
    </source>
</evidence>
<keyword evidence="3" id="KW-0732">Signal</keyword>